<feature type="transmembrane region" description="Helical" evidence="5">
    <location>
        <begin position="167"/>
        <end position="186"/>
    </location>
</feature>
<keyword evidence="7" id="KW-1185">Reference proteome</keyword>
<protein>
    <submittedName>
        <fullName evidence="6">Bile acid:sodium symporter family protein</fullName>
    </submittedName>
</protein>
<dbReference type="EMBL" id="JBHSFV010000001">
    <property type="protein sequence ID" value="MFC4632413.1"/>
    <property type="molecule type" value="Genomic_DNA"/>
</dbReference>
<dbReference type="Pfam" id="PF01758">
    <property type="entry name" value="SBF"/>
    <property type="match status" value="1"/>
</dbReference>
<organism evidence="6 7">
    <name type="scientific">Dokdonia ponticola</name>
    <dbReference type="NCBI Taxonomy" id="2041041"/>
    <lineage>
        <taxon>Bacteria</taxon>
        <taxon>Pseudomonadati</taxon>
        <taxon>Bacteroidota</taxon>
        <taxon>Flavobacteriia</taxon>
        <taxon>Flavobacteriales</taxon>
        <taxon>Flavobacteriaceae</taxon>
        <taxon>Dokdonia</taxon>
    </lineage>
</organism>
<evidence type="ECO:0000313" key="7">
    <source>
        <dbReference type="Proteomes" id="UP001596043"/>
    </source>
</evidence>
<feature type="transmembrane region" description="Helical" evidence="5">
    <location>
        <begin position="198"/>
        <end position="217"/>
    </location>
</feature>
<dbReference type="InterPro" id="IPR004710">
    <property type="entry name" value="Bilac:Na_transpt"/>
</dbReference>
<dbReference type="PANTHER" id="PTHR10361:SF24">
    <property type="entry name" value="P3 PROTEIN"/>
    <property type="match status" value="1"/>
</dbReference>
<dbReference type="Gene3D" id="1.20.1530.20">
    <property type="match status" value="1"/>
</dbReference>
<dbReference type="InterPro" id="IPR038770">
    <property type="entry name" value="Na+/solute_symporter_sf"/>
</dbReference>
<evidence type="ECO:0000313" key="6">
    <source>
        <dbReference type="EMBL" id="MFC4632413.1"/>
    </source>
</evidence>
<evidence type="ECO:0000256" key="5">
    <source>
        <dbReference type="SAM" id="Phobius"/>
    </source>
</evidence>
<feature type="transmembrane region" description="Helical" evidence="5">
    <location>
        <begin position="37"/>
        <end position="60"/>
    </location>
</feature>
<reference evidence="7" key="1">
    <citation type="journal article" date="2019" name="Int. J. Syst. Evol. Microbiol.">
        <title>The Global Catalogue of Microorganisms (GCM) 10K type strain sequencing project: providing services to taxonomists for standard genome sequencing and annotation.</title>
        <authorList>
            <consortium name="The Broad Institute Genomics Platform"/>
            <consortium name="The Broad Institute Genome Sequencing Center for Infectious Disease"/>
            <person name="Wu L."/>
            <person name="Ma J."/>
        </authorList>
    </citation>
    <scope>NUCLEOTIDE SEQUENCE [LARGE SCALE GENOMIC DNA]</scope>
    <source>
        <strain evidence="7">YJ-61-S</strain>
    </source>
</reference>
<sequence length="286" mass="30520">MDIGTIILAVALIIIMFGMGLSLTIQDFTRLFQRPKAIIVGLLNQIILLPLIAFLLLSIMDVDTDIAIGVMILAACPGGPTSNLITHLAKGDTSLSVSLTAANSLITIFTIPFVVDFALRQFLNANEMIQIDKLQTLIQIFAIVIIPVSIGMMIKRSKPVFAEKMNKPVKIASAAVLFLVIIALVIKKKEDLIPYLQQAGIATLVLNLMTMGIGFATAKIAKLNSVQSITIAIESGIQNGTMAIAIASGILLNENYAIAPAVYSLIMFLTSGIVIGLGIKMASRPS</sequence>
<evidence type="ECO:0000256" key="3">
    <source>
        <dbReference type="ARBA" id="ARBA00022989"/>
    </source>
</evidence>
<accession>A0ABV9HRB8</accession>
<feature type="transmembrane region" description="Helical" evidence="5">
    <location>
        <begin position="258"/>
        <end position="279"/>
    </location>
</feature>
<dbReference type="Proteomes" id="UP001596043">
    <property type="component" value="Unassembled WGS sequence"/>
</dbReference>
<feature type="transmembrane region" description="Helical" evidence="5">
    <location>
        <begin position="6"/>
        <end position="25"/>
    </location>
</feature>
<feature type="transmembrane region" description="Helical" evidence="5">
    <location>
        <begin position="229"/>
        <end position="252"/>
    </location>
</feature>
<name>A0ABV9HRB8_9FLAO</name>
<keyword evidence="3 5" id="KW-1133">Transmembrane helix</keyword>
<feature type="transmembrane region" description="Helical" evidence="5">
    <location>
        <begin position="135"/>
        <end position="155"/>
    </location>
</feature>
<keyword evidence="2 5" id="KW-0812">Transmembrane</keyword>
<keyword evidence="4 5" id="KW-0472">Membrane</keyword>
<evidence type="ECO:0000256" key="2">
    <source>
        <dbReference type="ARBA" id="ARBA00022692"/>
    </source>
</evidence>
<feature type="transmembrane region" description="Helical" evidence="5">
    <location>
        <begin position="97"/>
        <end position="115"/>
    </location>
</feature>
<dbReference type="InterPro" id="IPR002657">
    <property type="entry name" value="BilAc:Na_symport/Acr3"/>
</dbReference>
<feature type="transmembrane region" description="Helical" evidence="5">
    <location>
        <begin position="66"/>
        <end position="85"/>
    </location>
</feature>
<comment type="caution">
    <text evidence="6">The sequence shown here is derived from an EMBL/GenBank/DDBJ whole genome shotgun (WGS) entry which is preliminary data.</text>
</comment>
<comment type="subcellular location">
    <subcellularLocation>
        <location evidence="1">Membrane</location>
        <topology evidence="1">Multi-pass membrane protein</topology>
    </subcellularLocation>
</comment>
<gene>
    <name evidence="6" type="ORF">ACFO3O_00725</name>
</gene>
<evidence type="ECO:0000256" key="1">
    <source>
        <dbReference type="ARBA" id="ARBA00004141"/>
    </source>
</evidence>
<dbReference type="RefSeq" id="WP_379976603.1">
    <property type="nucleotide sequence ID" value="NZ_JBHSFV010000001.1"/>
</dbReference>
<dbReference type="PANTHER" id="PTHR10361">
    <property type="entry name" value="SODIUM-BILE ACID COTRANSPORTER"/>
    <property type="match status" value="1"/>
</dbReference>
<proteinExistence type="predicted"/>
<evidence type="ECO:0000256" key="4">
    <source>
        <dbReference type="ARBA" id="ARBA00023136"/>
    </source>
</evidence>